<sequence length="374" mass="41448">MDEPSEQLHLETRDAVVRALATRRPLLHHLNADTSWLLQIPRPANAVKHGSRVYYNILIDPWFVGGQSDVAKWFSQQWHATPSAVQSIADVEETVRQVELLAGGMRRGSKRRAGADDETLIDAVAISHEFTDHCHKETLLEVHRDVPVFATPEASKLISSWSHFRSVTTTPTFTTGSDWRDVSLAPLPSWLSISRLTAEKDSLYYHSALLITFATHPFLSSTPRKPRSSLSINSDGHEALPAPSTDAAEAVIYTPHGIPHAALTPVASAEPELKVLAFLHGLHDVRIGGAQQLNLGGTNGVLAQRLLRARYWVATHDEVKRGGGFISWFLKRTVWTVGDAVSAARGEARGEEVWEDFEDVRFRDLENGEGMILE</sequence>
<dbReference type="SUPFAM" id="SSF56281">
    <property type="entry name" value="Metallo-hydrolase/oxidoreductase"/>
    <property type="match status" value="1"/>
</dbReference>
<dbReference type="RefSeq" id="XP_033446548.1">
    <property type="nucleotide sequence ID" value="XM_033596467.1"/>
</dbReference>
<dbReference type="Proteomes" id="UP000800082">
    <property type="component" value="Unassembled WGS sequence"/>
</dbReference>
<feature type="region of interest" description="Disordered" evidence="1">
    <location>
        <begin position="221"/>
        <end position="242"/>
    </location>
</feature>
<proteinExistence type="predicted"/>
<dbReference type="AlphaFoldDB" id="A0A6A5RIM0"/>
<reference evidence="2" key="1">
    <citation type="journal article" date="2020" name="Stud. Mycol.">
        <title>101 Dothideomycetes genomes: a test case for predicting lifestyles and emergence of pathogens.</title>
        <authorList>
            <person name="Haridas S."/>
            <person name="Albert R."/>
            <person name="Binder M."/>
            <person name="Bloem J."/>
            <person name="Labutti K."/>
            <person name="Salamov A."/>
            <person name="Andreopoulos B."/>
            <person name="Baker S."/>
            <person name="Barry K."/>
            <person name="Bills G."/>
            <person name="Bluhm B."/>
            <person name="Cannon C."/>
            <person name="Castanera R."/>
            <person name="Culley D."/>
            <person name="Daum C."/>
            <person name="Ezra D."/>
            <person name="Gonzalez J."/>
            <person name="Henrissat B."/>
            <person name="Kuo A."/>
            <person name="Liang C."/>
            <person name="Lipzen A."/>
            <person name="Lutzoni F."/>
            <person name="Magnuson J."/>
            <person name="Mondo S."/>
            <person name="Nolan M."/>
            <person name="Ohm R."/>
            <person name="Pangilinan J."/>
            <person name="Park H.-J."/>
            <person name="Ramirez L."/>
            <person name="Alfaro M."/>
            <person name="Sun H."/>
            <person name="Tritt A."/>
            <person name="Yoshinaga Y."/>
            <person name="Zwiers L.-H."/>
            <person name="Turgeon B."/>
            <person name="Goodwin S."/>
            <person name="Spatafora J."/>
            <person name="Crous P."/>
            <person name="Grigoriev I."/>
        </authorList>
    </citation>
    <scope>NUCLEOTIDE SEQUENCE</scope>
    <source>
        <strain evidence="2">CBS 183.55</strain>
    </source>
</reference>
<dbReference type="OrthoDB" id="9971601at2759"/>
<dbReference type="EMBL" id="ML978978">
    <property type="protein sequence ID" value="KAF1926296.1"/>
    <property type="molecule type" value="Genomic_DNA"/>
</dbReference>
<name>A0A6A5RIM0_9PLEO</name>
<organism evidence="2 3">
    <name type="scientific">Didymella exigua CBS 183.55</name>
    <dbReference type="NCBI Taxonomy" id="1150837"/>
    <lineage>
        <taxon>Eukaryota</taxon>
        <taxon>Fungi</taxon>
        <taxon>Dikarya</taxon>
        <taxon>Ascomycota</taxon>
        <taxon>Pezizomycotina</taxon>
        <taxon>Dothideomycetes</taxon>
        <taxon>Pleosporomycetidae</taxon>
        <taxon>Pleosporales</taxon>
        <taxon>Pleosporineae</taxon>
        <taxon>Didymellaceae</taxon>
        <taxon>Didymella</taxon>
    </lineage>
</organism>
<feature type="compositionally biased region" description="Polar residues" evidence="1">
    <location>
        <begin position="221"/>
        <end position="234"/>
    </location>
</feature>
<evidence type="ECO:0000313" key="3">
    <source>
        <dbReference type="Proteomes" id="UP000800082"/>
    </source>
</evidence>
<dbReference type="InterPro" id="IPR036866">
    <property type="entry name" value="RibonucZ/Hydroxyglut_hydro"/>
</dbReference>
<dbReference type="GeneID" id="54354134"/>
<evidence type="ECO:0000256" key="1">
    <source>
        <dbReference type="SAM" id="MobiDB-lite"/>
    </source>
</evidence>
<dbReference type="PANTHER" id="PTHR36142">
    <property type="entry name" value="METALLO-HYDROLASE/OXIDOREDUCTASE SUPERFAMILY PROTEIN"/>
    <property type="match status" value="1"/>
</dbReference>
<evidence type="ECO:0000313" key="2">
    <source>
        <dbReference type="EMBL" id="KAF1926296.1"/>
    </source>
</evidence>
<accession>A0A6A5RIM0</accession>
<protein>
    <submittedName>
        <fullName evidence="2">Uncharacterized protein</fullName>
    </submittedName>
</protein>
<gene>
    <name evidence="2" type="ORF">M421DRAFT_68007</name>
</gene>
<dbReference type="Gene3D" id="3.60.15.10">
    <property type="entry name" value="Ribonuclease Z/Hydroxyacylglutathione hydrolase-like"/>
    <property type="match status" value="1"/>
</dbReference>
<dbReference type="PANTHER" id="PTHR36142:SF2">
    <property type="entry name" value="METALLO-HYDROLASE_OXIDOREDUCTASE SUPERFAMILY PROTEIN"/>
    <property type="match status" value="1"/>
</dbReference>
<keyword evidence="3" id="KW-1185">Reference proteome</keyword>